<evidence type="ECO:0000313" key="3">
    <source>
        <dbReference type="Proteomes" id="UP000585272"/>
    </source>
</evidence>
<evidence type="ECO:0000259" key="1">
    <source>
        <dbReference type="SMART" id="SM00966"/>
    </source>
</evidence>
<dbReference type="InterPro" id="IPR007159">
    <property type="entry name" value="SpoVT-AbrB_dom"/>
</dbReference>
<evidence type="ECO:0000313" key="2">
    <source>
        <dbReference type="EMBL" id="MBB4664109.1"/>
    </source>
</evidence>
<sequence>MPKISSKHQVTLPVEALERAGMHAGDEVSIEAEGADRIVVTRIPPRPADALGIFDGLYEPGHLENLRAGERA</sequence>
<proteinExistence type="predicted"/>
<dbReference type="InterPro" id="IPR037914">
    <property type="entry name" value="SpoVT-AbrB_sf"/>
</dbReference>
<dbReference type="AlphaFoldDB" id="A0A840IH55"/>
<dbReference type="SMART" id="SM00966">
    <property type="entry name" value="SpoVT_AbrB"/>
    <property type="match status" value="1"/>
</dbReference>
<gene>
    <name evidence="2" type="ORF">BDZ31_003712</name>
</gene>
<name>A0A840IH55_9ACTN</name>
<dbReference type="EMBL" id="JACHNU010000006">
    <property type="protein sequence ID" value="MBB4664109.1"/>
    <property type="molecule type" value="Genomic_DNA"/>
</dbReference>
<organism evidence="2 3">
    <name type="scientific">Conexibacter arvalis</name>
    <dbReference type="NCBI Taxonomy" id="912552"/>
    <lineage>
        <taxon>Bacteria</taxon>
        <taxon>Bacillati</taxon>
        <taxon>Actinomycetota</taxon>
        <taxon>Thermoleophilia</taxon>
        <taxon>Solirubrobacterales</taxon>
        <taxon>Conexibacteraceae</taxon>
        <taxon>Conexibacter</taxon>
    </lineage>
</organism>
<comment type="caution">
    <text evidence="2">The sequence shown here is derived from an EMBL/GenBank/DDBJ whole genome shotgun (WGS) entry which is preliminary data.</text>
</comment>
<feature type="domain" description="SpoVT-AbrB" evidence="1">
    <location>
        <begin position="2"/>
        <end position="48"/>
    </location>
</feature>
<dbReference type="Pfam" id="PF04014">
    <property type="entry name" value="MazE_antitoxin"/>
    <property type="match status" value="1"/>
</dbReference>
<reference evidence="2 3" key="1">
    <citation type="submission" date="2020-08" db="EMBL/GenBank/DDBJ databases">
        <title>Genomic Encyclopedia of Archaeal and Bacterial Type Strains, Phase II (KMG-II): from individual species to whole genera.</title>
        <authorList>
            <person name="Goeker M."/>
        </authorList>
    </citation>
    <scope>NUCLEOTIDE SEQUENCE [LARGE SCALE GENOMIC DNA]</scope>
    <source>
        <strain evidence="2 3">DSM 23288</strain>
    </source>
</reference>
<accession>A0A840IH55</accession>
<keyword evidence="3" id="KW-1185">Reference proteome</keyword>
<dbReference type="RefSeq" id="WP_183343856.1">
    <property type="nucleotide sequence ID" value="NZ_JACHNU010000006.1"/>
</dbReference>
<dbReference type="GO" id="GO:0003677">
    <property type="term" value="F:DNA binding"/>
    <property type="evidence" value="ECO:0007669"/>
    <property type="project" value="UniProtKB-KW"/>
</dbReference>
<dbReference type="SUPFAM" id="SSF89447">
    <property type="entry name" value="AbrB/MazE/MraZ-like"/>
    <property type="match status" value="1"/>
</dbReference>
<keyword evidence="2" id="KW-0238">DNA-binding</keyword>
<protein>
    <submittedName>
        <fullName evidence="2">Bifunctional DNA-binding transcriptional regulator/antitoxin component of YhaV-PrlF toxin-antitoxin module</fullName>
    </submittedName>
</protein>
<dbReference type="Proteomes" id="UP000585272">
    <property type="component" value="Unassembled WGS sequence"/>
</dbReference>
<dbReference type="Gene3D" id="2.10.260.10">
    <property type="match status" value="1"/>
</dbReference>